<dbReference type="VEuPathDB" id="TriTrypDB:TCDM_10618"/>
<dbReference type="VEuPathDB" id="TriTrypDB:TcG_11228"/>
<dbReference type="VEuPathDB" id="TriTrypDB:TcYC6_0048600"/>
<evidence type="ECO:0008006" key="4">
    <source>
        <dbReference type="Google" id="ProtNLM"/>
    </source>
</evidence>
<protein>
    <recommendedName>
        <fullName evidence="4">Reverse transcriptase domain-containing protein</fullName>
    </recommendedName>
</protein>
<evidence type="ECO:0000313" key="2">
    <source>
        <dbReference type="EMBL" id="PWU92265.1"/>
    </source>
</evidence>
<sequence>MFGSLRRHLKSSRSPYPARQLWKPQNDVDTRNGAGRDRRGSSIQRTHCLTWRQSASSRIHPKKGEKKMKPCAVASLCLWKPARKKLGTSYSPGWRYLLGVAAPHPHPLESVVLRTDIGRVCALPRQQANLLVRHFVRISRATSPYAAAARRTPLPAGDREMERSFTPYELDVAVCDSSLGSAAGPDNMLNEFLHRLGPVACGRIRTMIHNSLANGSLHGSWNTVDTISISQPGKGPCRPESYTSITLLYALPKLIERMLHRRLSALLPQHPRQFGFTPSRSASDVVTLVIDKITRGLNEFSTVEYERPGDGAPHGTLVATARS</sequence>
<proteinExistence type="predicted"/>
<dbReference type="VEuPathDB" id="TriTrypDB:ECC02_010302"/>
<dbReference type="Proteomes" id="UP000246121">
    <property type="component" value="Unassembled WGS sequence"/>
</dbReference>
<feature type="compositionally biased region" description="Basic and acidic residues" evidence="1">
    <location>
        <begin position="26"/>
        <end position="40"/>
    </location>
</feature>
<dbReference type="PANTHER" id="PTHR36688">
    <property type="entry name" value="ENDO/EXONUCLEASE/PHOSPHATASE DOMAIN-CONTAINING PROTEIN"/>
    <property type="match status" value="1"/>
</dbReference>
<dbReference type="VEuPathDB" id="TriTrypDB:TcCL_ESM09979"/>
<dbReference type="VEuPathDB" id="TriTrypDB:TcCLB.510175.125"/>
<organism evidence="2 3">
    <name type="scientific">Trypanosoma cruzi</name>
    <dbReference type="NCBI Taxonomy" id="5693"/>
    <lineage>
        <taxon>Eukaryota</taxon>
        <taxon>Discoba</taxon>
        <taxon>Euglenozoa</taxon>
        <taxon>Kinetoplastea</taxon>
        <taxon>Metakinetoplastina</taxon>
        <taxon>Trypanosomatida</taxon>
        <taxon>Trypanosomatidae</taxon>
        <taxon>Trypanosoma</taxon>
        <taxon>Schizotrypanum</taxon>
    </lineage>
</organism>
<dbReference type="VEuPathDB" id="TriTrypDB:TcCLB.511887.40"/>
<name>A0A2V2V6X5_TRYCR</name>
<gene>
    <name evidence="2" type="ORF">C4B63_39g184</name>
</gene>
<dbReference type="VEuPathDB" id="TriTrypDB:TCSYLVIO_006741"/>
<dbReference type="EMBL" id="PRFA01000039">
    <property type="protein sequence ID" value="PWU92265.1"/>
    <property type="molecule type" value="Genomic_DNA"/>
</dbReference>
<dbReference type="PANTHER" id="PTHR36688:SF1">
    <property type="entry name" value="ENDONUCLEASE_EXONUCLEASE_PHOSPHATASE DOMAIN-CONTAINING PROTEIN"/>
    <property type="match status" value="1"/>
</dbReference>
<evidence type="ECO:0000256" key="1">
    <source>
        <dbReference type="SAM" id="MobiDB-lite"/>
    </source>
</evidence>
<accession>A0A2V2V6X5</accession>
<comment type="caution">
    <text evidence="2">The sequence shown here is derived from an EMBL/GenBank/DDBJ whole genome shotgun (WGS) entry which is preliminary data.</text>
</comment>
<feature type="compositionally biased region" description="Basic residues" evidence="1">
    <location>
        <begin position="1"/>
        <end position="11"/>
    </location>
</feature>
<dbReference type="InterPro" id="IPR052560">
    <property type="entry name" value="RdDP_mobile_element"/>
</dbReference>
<dbReference type="VEuPathDB" id="TriTrypDB:TcBrA4_0024410"/>
<dbReference type="VEuPathDB" id="TriTrypDB:C3747_26g46"/>
<dbReference type="AlphaFoldDB" id="A0A2V2V6X5"/>
<reference evidence="2 3" key="1">
    <citation type="journal article" date="2018" name="Microb. Genom.">
        <title>Expanding an expanded genome: long-read sequencing of Trypanosoma cruzi.</title>
        <authorList>
            <person name="Berna L."/>
            <person name="Rodriguez M."/>
            <person name="Chiribao M.L."/>
            <person name="Parodi-Talice A."/>
            <person name="Pita S."/>
            <person name="Rijo G."/>
            <person name="Alvarez-Valin F."/>
            <person name="Robello C."/>
        </authorList>
    </citation>
    <scope>NUCLEOTIDE SEQUENCE [LARGE SCALE GENOMIC DNA]</scope>
    <source>
        <strain evidence="2 3">Dm28c</strain>
    </source>
</reference>
<dbReference type="VEuPathDB" id="TriTrypDB:Tc_MARK_7663"/>
<feature type="region of interest" description="Disordered" evidence="1">
    <location>
        <begin position="1"/>
        <end position="45"/>
    </location>
</feature>
<dbReference type="VEuPathDB" id="TriTrypDB:C4B63_39g184"/>
<evidence type="ECO:0000313" key="3">
    <source>
        <dbReference type="Proteomes" id="UP000246121"/>
    </source>
</evidence>
<dbReference type="VEuPathDB" id="TriTrypDB:TcCLB.506919.60"/>